<reference evidence="9" key="2">
    <citation type="submission" date="2010-01" db="EMBL/GenBank/DDBJ databases">
        <title>The complete genome of Geodermatophilus obscurus DSM 43160.</title>
        <authorList>
            <consortium name="US DOE Joint Genome Institute (JGI-PGF)"/>
            <person name="Lucas S."/>
            <person name="Copeland A."/>
            <person name="Lapidus A."/>
            <person name="Glavina del Rio T."/>
            <person name="Dalin E."/>
            <person name="Tice H."/>
            <person name="Bruce D."/>
            <person name="Goodwin L."/>
            <person name="Pitluck S."/>
            <person name="Kyrpides N."/>
            <person name="Mavromatis K."/>
            <person name="Ivanova N."/>
            <person name="Munk A.C."/>
            <person name="Brettin T."/>
            <person name="Detter J.C."/>
            <person name="Han C."/>
            <person name="Larimer F."/>
            <person name="Land M."/>
            <person name="Hauser L."/>
            <person name="Markowitz V."/>
            <person name="Cheng J.-F."/>
            <person name="Hugenholtz P."/>
            <person name="Woyke T."/>
            <person name="Wu D."/>
            <person name="Jando M."/>
            <person name="Schneider S."/>
            <person name="Klenk H.-P."/>
            <person name="Eisen J.A."/>
        </authorList>
    </citation>
    <scope>NUCLEOTIDE SEQUENCE [LARGE SCALE GENOMIC DNA]</scope>
    <source>
        <strain evidence="9">ATCC 25078 / DSM 43160 / JCM 3152 / KCC A-0152 / KCTC 9177 / NBRC 13315 / NRRL B-3577 / G-20</strain>
    </source>
</reference>
<dbReference type="PANTHER" id="PTHR37422">
    <property type="entry name" value="TEICHURONIC ACID BIOSYNTHESIS PROTEIN TUAE"/>
    <property type="match status" value="1"/>
</dbReference>
<dbReference type="HOGENOM" id="CLU_538349_0_0_11"/>
<evidence type="ECO:0000313" key="8">
    <source>
        <dbReference type="EMBL" id="ADB73151.1"/>
    </source>
</evidence>
<keyword evidence="9" id="KW-1185">Reference proteome</keyword>
<feature type="transmembrane region" description="Helical" evidence="6">
    <location>
        <begin position="86"/>
        <end position="107"/>
    </location>
</feature>
<feature type="region of interest" description="Disordered" evidence="5">
    <location>
        <begin position="477"/>
        <end position="506"/>
    </location>
</feature>
<keyword evidence="3 6" id="KW-1133">Transmembrane helix</keyword>
<dbReference type="EMBL" id="CP001867">
    <property type="protein sequence ID" value="ADB73151.1"/>
    <property type="molecule type" value="Genomic_DNA"/>
</dbReference>
<feature type="transmembrane region" description="Helical" evidence="6">
    <location>
        <begin position="423"/>
        <end position="441"/>
    </location>
</feature>
<feature type="transmembrane region" description="Helical" evidence="6">
    <location>
        <begin position="58"/>
        <end position="80"/>
    </location>
</feature>
<reference evidence="8 9" key="1">
    <citation type="journal article" date="2010" name="Stand. Genomic Sci.">
        <title>Complete genome sequence of Geodermatophilus obscurus type strain (G-20).</title>
        <authorList>
            <person name="Ivanova N."/>
            <person name="Sikorski J."/>
            <person name="Jando M."/>
            <person name="Munk C."/>
            <person name="Lapidus A."/>
            <person name="Glavina Del Rio T."/>
            <person name="Copeland A."/>
            <person name="Tice H."/>
            <person name="Cheng J.-F."/>
            <person name="Lucas S."/>
            <person name="Chen F."/>
            <person name="Nolan M."/>
            <person name="Bruce D."/>
            <person name="Goodwin L."/>
            <person name="Pitluck S."/>
            <person name="Mavromatis K."/>
            <person name="Mikhailova N."/>
            <person name="Pati A."/>
            <person name="Chen A."/>
            <person name="Palaniappan K."/>
            <person name="Land M."/>
            <person name="Hauser L."/>
            <person name="Chang Y.-J."/>
            <person name="Jeffries C.D."/>
            <person name="Meincke L."/>
            <person name="Brettin T."/>
            <person name="Detter J.C."/>
            <person name="Detter J.C."/>
            <person name="Rohde M."/>
            <person name="Goeker M."/>
            <person name="Bristow J."/>
            <person name="Eisen J.A."/>
            <person name="Markowitz V."/>
            <person name="Hugenholtz P."/>
            <person name="Kyrpides N.C."/>
            <person name="Klenk H.-P."/>
        </authorList>
    </citation>
    <scope>NUCLEOTIDE SEQUENCE [LARGE SCALE GENOMIC DNA]</scope>
    <source>
        <strain evidence="9">ATCC 25078 / DSM 43160 / JCM 3152 / KCC A-0152 / KCTC 9177 / NBRC 13315 / NRRL B-3577 / G-20</strain>
    </source>
</reference>
<feature type="transmembrane region" description="Helical" evidence="6">
    <location>
        <begin position="143"/>
        <end position="167"/>
    </location>
</feature>
<evidence type="ECO:0000256" key="6">
    <source>
        <dbReference type="SAM" id="Phobius"/>
    </source>
</evidence>
<feature type="transmembrane region" description="Helical" evidence="6">
    <location>
        <begin position="12"/>
        <end position="28"/>
    </location>
</feature>
<name>D2S540_GEOOG</name>
<dbReference type="KEGG" id="gob:Gobs_0356"/>
<dbReference type="PANTHER" id="PTHR37422:SF13">
    <property type="entry name" value="LIPOPOLYSACCHARIDE BIOSYNTHESIS PROTEIN PA4999-RELATED"/>
    <property type="match status" value="1"/>
</dbReference>
<feature type="transmembrane region" description="Helical" evidence="6">
    <location>
        <begin position="119"/>
        <end position="137"/>
    </location>
</feature>
<feature type="transmembrane region" description="Helical" evidence="6">
    <location>
        <begin position="34"/>
        <end position="51"/>
    </location>
</feature>
<evidence type="ECO:0000256" key="4">
    <source>
        <dbReference type="ARBA" id="ARBA00023136"/>
    </source>
</evidence>
<feature type="transmembrane region" description="Helical" evidence="6">
    <location>
        <begin position="310"/>
        <end position="328"/>
    </location>
</feature>
<feature type="domain" description="O-antigen ligase-related" evidence="7">
    <location>
        <begin position="274"/>
        <end position="403"/>
    </location>
</feature>
<evidence type="ECO:0000256" key="5">
    <source>
        <dbReference type="SAM" id="MobiDB-lite"/>
    </source>
</evidence>
<evidence type="ECO:0000256" key="3">
    <source>
        <dbReference type="ARBA" id="ARBA00022989"/>
    </source>
</evidence>
<keyword evidence="2 6" id="KW-0812">Transmembrane</keyword>
<dbReference type="Pfam" id="PF04932">
    <property type="entry name" value="Wzy_C"/>
    <property type="match status" value="1"/>
</dbReference>
<dbReference type="OrthoDB" id="9817974at2"/>
<evidence type="ECO:0000256" key="2">
    <source>
        <dbReference type="ARBA" id="ARBA00022692"/>
    </source>
</evidence>
<organism evidence="8 9">
    <name type="scientific">Geodermatophilus obscurus (strain ATCC 25078 / DSM 43160 / JCM 3152 / CCUG 61914 / KCC A-0152 / KCTC 9177 / NBRC 13315 / NRRL B-3577 / G-20)</name>
    <dbReference type="NCBI Taxonomy" id="526225"/>
    <lineage>
        <taxon>Bacteria</taxon>
        <taxon>Bacillati</taxon>
        <taxon>Actinomycetota</taxon>
        <taxon>Actinomycetes</taxon>
        <taxon>Geodermatophilales</taxon>
        <taxon>Geodermatophilaceae</taxon>
        <taxon>Geodermatophilus</taxon>
    </lineage>
</organism>
<protein>
    <recommendedName>
        <fullName evidence="7">O-antigen ligase-related domain-containing protein</fullName>
    </recommendedName>
</protein>
<feature type="compositionally biased region" description="Low complexity" evidence="5">
    <location>
        <begin position="481"/>
        <end position="493"/>
    </location>
</feature>
<dbReference type="GO" id="GO:0016020">
    <property type="term" value="C:membrane"/>
    <property type="evidence" value="ECO:0007669"/>
    <property type="project" value="UniProtKB-SubCell"/>
</dbReference>
<feature type="transmembrane region" description="Helical" evidence="6">
    <location>
        <begin position="174"/>
        <end position="191"/>
    </location>
</feature>
<dbReference type="Proteomes" id="UP000001382">
    <property type="component" value="Chromosome"/>
</dbReference>
<comment type="subcellular location">
    <subcellularLocation>
        <location evidence="1">Membrane</location>
        <topology evidence="1">Multi-pass membrane protein</topology>
    </subcellularLocation>
</comment>
<dbReference type="AlphaFoldDB" id="D2S540"/>
<dbReference type="RefSeq" id="WP_012946592.1">
    <property type="nucleotide sequence ID" value="NC_013757.1"/>
</dbReference>
<sequence length="506" mass="53185">MGHRVAMRRRDAAWLVLTAVIATMLGVALVLQPLLGAAAVGLLVVAGWLQLCHRWPGLALTVIIAIVVFSSHVFALAHVAGVPSSLIRPMIGAKDLLAWTLLAVLALRTMQQKRQAWAVPLLVGAFLSLCAVVYVLFDSPAPLAVQLAAMRGASLPVLALGCVALLSRDERRRVAVASVYVVLAGAVYALVELAFPRSFVSETVGVGRYWVEVKDQPLFVDPVTDLPGNFFTSAGFPRLTGTFGDPLSAGEVLGSALVLAVAHRSALRYPHLVILPITAALLLTFTRNGWLLAAAGLTALAALRYGVGRTLLRVAAAVVALLLVTAVVRPLGDYIGKILSGEDASTLGHYSALEYSLQLFQSFPFFGYGWGTGGSAALNSFAEAVTAENAYVAVLTQTGWLVGTMLGILILGLGHQAVRGQPLAAVGATVLLVQAVTAFISENVLTFNAGFFPFLTAGLVAAADPVRELIERPFPLAAHGRSSPEGRSSPRTRPVGRWTPASPAGT</sequence>
<proteinExistence type="predicted"/>
<dbReference type="InterPro" id="IPR051533">
    <property type="entry name" value="WaaL-like"/>
</dbReference>
<accession>D2S540</accession>
<keyword evidence="4 6" id="KW-0472">Membrane</keyword>
<feature type="transmembrane region" description="Helical" evidence="6">
    <location>
        <begin position="390"/>
        <end position="411"/>
    </location>
</feature>
<evidence type="ECO:0000313" key="9">
    <source>
        <dbReference type="Proteomes" id="UP000001382"/>
    </source>
</evidence>
<evidence type="ECO:0000259" key="7">
    <source>
        <dbReference type="Pfam" id="PF04932"/>
    </source>
</evidence>
<evidence type="ECO:0000256" key="1">
    <source>
        <dbReference type="ARBA" id="ARBA00004141"/>
    </source>
</evidence>
<feature type="transmembrane region" description="Helical" evidence="6">
    <location>
        <begin position="273"/>
        <end position="303"/>
    </location>
</feature>
<gene>
    <name evidence="8" type="ordered locus">Gobs_0356</name>
</gene>
<dbReference type="InterPro" id="IPR007016">
    <property type="entry name" value="O-antigen_ligase-rel_domated"/>
</dbReference>